<dbReference type="AlphaFoldDB" id="B1XSG5"/>
<evidence type="ECO:0000313" key="2">
    <source>
        <dbReference type="EMBL" id="ACB44764.1"/>
    </source>
</evidence>
<proteinExistence type="predicted"/>
<keyword evidence="1" id="KW-0812">Transmembrane</keyword>
<dbReference type="KEGG" id="pne:Pnec_1705"/>
<reference evidence="2" key="1">
    <citation type="submission" date="2008-03" db="EMBL/GenBank/DDBJ databases">
        <title>Complete sequence of Polynucleobacter necessarius STIR1.</title>
        <authorList>
            <consortium name="US DOE Joint Genome Institute"/>
            <person name="Copeland A."/>
            <person name="Lucas S."/>
            <person name="Lapidus A."/>
            <person name="Barry K."/>
            <person name="Detter J.C."/>
            <person name="Glavina del Rio T."/>
            <person name="Hammon N."/>
            <person name="Israni S."/>
            <person name="Dalin E."/>
            <person name="Tice H."/>
            <person name="Pitluck S."/>
            <person name="Chain P."/>
            <person name="Malfatti S."/>
            <person name="Shin M."/>
            <person name="Vergez L."/>
            <person name="Schmutz J."/>
            <person name="Larimer F."/>
            <person name="Land M."/>
            <person name="Hauser L."/>
            <person name="Kyrpides N."/>
            <person name="Kim E."/>
            <person name="Hahn M."/>
            <person name="Richardson P."/>
        </authorList>
    </citation>
    <scope>NUCLEOTIDE SEQUENCE [LARGE SCALE GENOMIC DNA]</scope>
    <source>
        <strain evidence="2">STIR1</strain>
    </source>
</reference>
<dbReference type="STRING" id="452638.Pnec_1705"/>
<feature type="transmembrane region" description="Helical" evidence="1">
    <location>
        <begin position="7"/>
        <end position="27"/>
    </location>
</feature>
<organism evidence="2">
    <name type="scientific">Polynucleobacter necessarius subsp. necessarius (strain STIR1)</name>
    <dbReference type="NCBI Taxonomy" id="452638"/>
    <lineage>
        <taxon>Bacteria</taxon>
        <taxon>Pseudomonadati</taxon>
        <taxon>Pseudomonadota</taxon>
        <taxon>Betaproteobacteria</taxon>
        <taxon>Burkholderiales</taxon>
        <taxon>Burkholderiaceae</taxon>
        <taxon>Polynucleobacter</taxon>
    </lineage>
</organism>
<protein>
    <submittedName>
        <fullName evidence="2">Uncharacterized protein</fullName>
    </submittedName>
</protein>
<gene>
    <name evidence="2" type="ordered locus">Pnec_1705</name>
</gene>
<name>B1XSG5_POLNS</name>
<accession>B1XSG5</accession>
<dbReference type="HOGENOM" id="CLU_3357676_0_0_4"/>
<keyword evidence="1" id="KW-0472">Membrane</keyword>
<dbReference type="EMBL" id="CP001010">
    <property type="protein sequence ID" value="ACB44764.1"/>
    <property type="molecule type" value="Genomic_DNA"/>
</dbReference>
<evidence type="ECO:0000256" key="1">
    <source>
        <dbReference type="SAM" id="Phobius"/>
    </source>
</evidence>
<sequence length="36" mass="3798">MKMKRIAVYLVGLFTGAGIAVGVVSYATDSAVPYTF</sequence>
<keyword evidence="1" id="KW-1133">Transmembrane helix</keyword>